<protein>
    <submittedName>
        <fullName evidence="2">Hypothetical secreted protein 1108</fullName>
    </submittedName>
</protein>
<proteinExistence type="evidence at transcript level"/>
<organism evidence="2">
    <name type="scientific">Amblyomma variegatum</name>
    <name type="common">Tropical bont tick</name>
    <dbReference type="NCBI Taxonomy" id="34610"/>
    <lineage>
        <taxon>Eukaryota</taxon>
        <taxon>Metazoa</taxon>
        <taxon>Ecdysozoa</taxon>
        <taxon>Arthropoda</taxon>
        <taxon>Chelicerata</taxon>
        <taxon>Arachnida</taxon>
        <taxon>Acari</taxon>
        <taxon>Parasitiformes</taxon>
        <taxon>Ixodida</taxon>
        <taxon>Ixodoidea</taxon>
        <taxon>Ixodidae</taxon>
        <taxon>Amblyomminae</taxon>
        <taxon>Amblyomma</taxon>
    </lineage>
</organism>
<reference evidence="2" key="1">
    <citation type="journal article" date="2011" name="BMC Genomics">
        <title>A further insight into the sialome of the tropical bont tick, Amblyomma variegatum.</title>
        <authorList>
            <person name="Ribeiro J.M."/>
            <person name="Anderson J.M."/>
            <person name="Manoukis N.C."/>
            <person name="Meng Z."/>
            <person name="Francishetti I.M."/>
        </authorList>
    </citation>
    <scope>NUCLEOTIDE SEQUENCE</scope>
    <source>
        <strain evidence="2">Amb_var-1108</strain>
        <tissue evidence="2">Salivary gland</tissue>
    </source>
</reference>
<feature type="transmembrane region" description="Helical" evidence="1">
    <location>
        <begin position="20"/>
        <end position="45"/>
    </location>
</feature>
<evidence type="ECO:0000256" key="1">
    <source>
        <dbReference type="SAM" id="Phobius"/>
    </source>
</evidence>
<accession>F0J9S6</accession>
<dbReference type="EMBL" id="BK007627">
    <property type="protein sequence ID" value="DAA34602.1"/>
    <property type="molecule type" value="mRNA"/>
</dbReference>
<name>F0J9S6_AMBVA</name>
<keyword evidence="1" id="KW-0472">Membrane</keyword>
<evidence type="ECO:0000313" key="2">
    <source>
        <dbReference type="EMBL" id="DAA34602.1"/>
    </source>
</evidence>
<sequence length="90" mass="10614">MNGLRDFSTWLQIAKVRWIIWTYLLITWGQTMLALQVHSWIMAILHVQSCCLQFSNFLYEKNKSGQCISWGHALQPTLQSIQKRQKKKCS</sequence>
<dbReference type="AlphaFoldDB" id="F0J9S6"/>
<keyword evidence="1" id="KW-0812">Transmembrane</keyword>
<keyword evidence="1" id="KW-1133">Transmembrane helix</keyword>